<organism evidence="6 7">
    <name type="scientific">Blomia tropicalis</name>
    <name type="common">Mite</name>
    <dbReference type="NCBI Taxonomy" id="40697"/>
    <lineage>
        <taxon>Eukaryota</taxon>
        <taxon>Metazoa</taxon>
        <taxon>Ecdysozoa</taxon>
        <taxon>Arthropoda</taxon>
        <taxon>Chelicerata</taxon>
        <taxon>Arachnida</taxon>
        <taxon>Acari</taxon>
        <taxon>Acariformes</taxon>
        <taxon>Sarcoptiformes</taxon>
        <taxon>Astigmata</taxon>
        <taxon>Glycyphagoidea</taxon>
        <taxon>Echimyopodidae</taxon>
        <taxon>Blomia</taxon>
    </lineage>
</organism>
<accession>A0A9Q0RK67</accession>
<evidence type="ECO:0000256" key="5">
    <source>
        <dbReference type="ARBA" id="ARBA00023180"/>
    </source>
</evidence>
<evidence type="ECO:0000256" key="2">
    <source>
        <dbReference type="ARBA" id="ARBA00005679"/>
    </source>
</evidence>
<protein>
    <recommendedName>
        <fullName evidence="8">Gamma-interferon-inducible lysosomal thiol reductase</fullName>
    </recommendedName>
</protein>
<evidence type="ECO:0008006" key="8">
    <source>
        <dbReference type="Google" id="ProtNLM"/>
    </source>
</evidence>
<gene>
    <name evidence="6" type="ORF">RDWZM_004640</name>
</gene>
<keyword evidence="3" id="KW-0964">Secreted</keyword>
<dbReference type="GO" id="GO:0016671">
    <property type="term" value="F:oxidoreductase activity, acting on a sulfur group of donors, disulfide as acceptor"/>
    <property type="evidence" value="ECO:0007669"/>
    <property type="project" value="InterPro"/>
</dbReference>
<dbReference type="GO" id="GO:0005576">
    <property type="term" value="C:extracellular region"/>
    <property type="evidence" value="ECO:0007669"/>
    <property type="project" value="UniProtKB-SubCell"/>
</dbReference>
<dbReference type="Gene3D" id="3.40.30.10">
    <property type="entry name" value="Glutaredoxin"/>
    <property type="match status" value="1"/>
</dbReference>
<sequence>MFVSIANSVLIVQKPKMELYYETLCPYCNEFVVNQLVPTYKKLVNYVNFEVIPFGNVKVTIGPDGIPLFKCQHGAAECFGNRVQACAIDINQNLTLSLDYIYCMYNDPDWKNTYDTWKRCATKLSMDWKTVEICNEGKRGFELIKINWKRTTNLIPPKEYVPWIVIDGKHTETMQKEAQADLLSYLCKNQLAGQLIPQCQ</sequence>
<comment type="similarity">
    <text evidence="2">Belongs to the GILT family.</text>
</comment>
<keyword evidence="4" id="KW-0732">Signal</keyword>
<dbReference type="InterPro" id="IPR036249">
    <property type="entry name" value="Thioredoxin-like_sf"/>
</dbReference>
<keyword evidence="7" id="KW-1185">Reference proteome</keyword>
<dbReference type="Pfam" id="PF03227">
    <property type="entry name" value="GILT"/>
    <property type="match status" value="1"/>
</dbReference>
<evidence type="ECO:0000313" key="7">
    <source>
        <dbReference type="Proteomes" id="UP001142055"/>
    </source>
</evidence>
<comment type="caution">
    <text evidence="6">The sequence shown here is derived from an EMBL/GenBank/DDBJ whole genome shotgun (WGS) entry which is preliminary data.</text>
</comment>
<dbReference type="Proteomes" id="UP001142055">
    <property type="component" value="Chromosome 2"/>
</dbReference>
<comment type="subcellular location">
    <subcellularLocation>
        <location evidence="1">Secreted</location>
    </subcellularLocation>
</comment>
<evidence type="ECO:0000256" key="3">
    <source>
        <dbReference type="ARBA" id="ARBA00022525"/>
    </source>
</evidence>
<dbReference type="OMA" id="SHKEVCF"/>
<dbReference type="AlphaFoldDB" id="A0A9Q0RK67"/>
<evidence type="ECO:0000256" key="4">
    <source>
        <dbReference type="ARBA" id="ARBA00022729"/>
    </source>
</evidence>
<proteinExistence type="inferred from homology"/>
<dbReference type="PANTHER" id="PTHR13234">
    <property type="entry name" value="GAMMA-INTERFERON INDUCIBLE LYSOSOMAL THIOL REDUCTASE GILT"/>
    <property type="match status" value="1"/>
</dbReference>
<name>A0A9Q0RK67_BLOTA</name>
<evidence type="ECO:0000256" key="1">
    <source>
        <dbReference type="ARBA" id="ARBA00004613"/>
    </source>
</evidence>
<reference evidence="6" key="1">
    <citation type="submission" date="2022-12" db="EMBL/GenBank/DDBJ databases">
        <title>Genome assemblies of Blomia tropicalis.</title>
        <authorList>
            <person name="Cui Y."/>
        </authorList>
    </citation>
    <scope>NUCLEOTIDE SEQUENCE</scope>
    <source>
        <tissue evidence="6">Adult mites</tissue>
    </source>
</reference>
<dbReference type="EMBL" id="JAPWDV010000002">
    <property type="protein sequence ID" value="KAJ6218828.1"/>
    <property type="molecule type" value="Genomic_DNA"/>
</dbReference>
<keyword evidence="5" id="KW-0325">Glycoprotein</keyword>
<dbReference type="SUPFAM" id="SSF52833">
    <property type="entry name" value="Thioredoxin-like"/>
    <property type="match status" value="1"/>
</dbReference>
<dbReference type="OrthoDB" id="958254at2759"/>
<dbReference type="PANTHER" id="PTHR13234:SF8">
    <property type="entry name" value="GAMMA-INTERFERON-INDUCIBLE LYSOSOMAL THIOL REDUCTASE"/>
    <property type="match status" value="1"/>
</dbReference>
<evidence type="ECO:0000313" key="6">
    <source>
        <dbReference type="EMBL" id="KAJ6218828.1"/>
    </source>
</evidence>
<dbReference type="InterPro" id="IPR004911">
    <property type="entry name" value="Interferon-induced_GILT"/>
</dbReference>